<accession>A0A974XD64</accession>
<evidence type="ECO:0000313" key="1">
    <source>
        <dbReference type="EMBL" id="QSX07677.1"/>
    </source>
</evidence>
<dbReference type="KEGG" id="alka:J0B03_07490"/>
<reference evidence="1" key="1">
    <citation type="submission" date="2021-03" db="EMBL/GenBank/DDBJ databases">
        <title>Alkalibacter marinus sp. nov., isolated from tidal flat sediment.</title>
        <authorList>
            <person name="Namirimu T."/>
            <person name="Yang J.-A."/>
            <person name="Yang S.-H."/>
            <person name="Kim Y.-J."/>
            <person name="Kwon K.K."/>
        </authorList>
    </citation>
    <scope>NUCLEOTIDE SEQUENCE</scope>
    <source>
        <strain evidence="1">ES005</strain>
    </source>
</reference>
<name>A0A974XD64_9FIRM</name>
<sequence length="83" mass="9729">MKTESPDMMQIIKEFHDQMDKPGYRPLIRSASKFFDAPVVFTDDKYELVSLYPAKKIGDFVYDTLLETGGCRRRLLRPFTLHI</sequence>
<proteinExistence type="predicted"/>
<dbReference type="RefSeq" id="WP_207299019.1">
    <property type="nucleotide sequence ID" value="NZ_CP071444.1"/>
</dbReference>
<dbReference type="Proteomes" id="UP000663499">
    <property type="component" value="Chromosome"/>
</dbReference>
<keyword evidence="2" id="KW-1185">Reference proteome</keyword>
<dbReference type="EMBL" id="CP071444">
    <property type="protein sequence ID" value="QSX07677.1"/>
    <property type="molecule type" value="Genomic_DNA"/>
</dbReference>
<gene>
    <name evidence="1" type="ORF">J0B03_07490</name>
</gene>
<evidence type="ECO:0000313" key="2">
    <source>
        <dbReference type="Proteomes" id="UP000663499"/>
    </source>
</evidence>
<dbReference type="AlphaFoldDB" id="A0A974XD64"/>
<organism evidence="1 2">
    <name type="scientific">Alkalibacter rhizosphaerae</name>
    <dbReference type="NCBI Taxonomy" id="2815577"/>
    <lineage>
        <taxon>Bacteria</taxon>
        <taxon>Bacillati</taxon>
        <taxon>Bacillota</taxon>
        <taxon>Clostridia</taxon>
        <taxon>Eubacteriales</taxon>
        <taxon>Eubacteriaceae</taxon>
        <taxon>Alkalibacter</taxon>
    </lineage>
</organism>
<protein>
    <submittedName>
        <fullName evidence="1">Uncharacterized protein</fullName>
    </submittedName>
</protein>